<dbReference type="InterPro" id="IPR002048">
    <property type="entry name" value="EF_hand_dom"/>
</dbReference>
<dbReference type="SMART" id="SM00027">
    <property type="entry name" value="EH"/>
    <property type="match status" value="1"/>
</dbReference>
<feature type="compositionally biased region" description="Polar residues" evidence="3">
    <location>
        <begin position="742"/>
        <end position="754"/>
    </location>
</feature>
<feature type="region of interest" description="Disordered" evidence="3">
    <location>
        <begin position="98"/>
        <end position="131"/>
    </location>
</feature>
<feature type="region of interest" description="Disordered" evidence="3">
    <location>
        <begin position="722"/>
        <end position="768"/>
    </location>
</feature>
<dbReference type="GO" id="GO:0016197">
    <property type="term" value="P:endosomal transport"/>
    <property type="evidence" value="ECO:0007669"/>
    <property type="project" value="TreeGrafter"/>
</dbReference>
<dbReference type="InterPro" id="IPR011992">
    <property type="entry name" value="EF-hand-dom_pair"/>
</dbReference>
<reference evidence="6" key="2">
    <citation type="submission" date="2023-05" db="EMBL/GenBank/DDBJ databases">
        <authorList>
            <person name="Schelkunov M.I."/>
        </authorList>
    </citation>
    <scope>NUCLEOTIDE SEQUENCE</scope>
    <source>
        <strain evidence="6">Hsosn_3</strain>
        <tissue evidence="6">Leaf</tissue>
    </source>
</reference>
<feature type="compositionally biased region" description="Polar residues" evidence="3">
    <location>
        <begin position="429"/>
        <end position="447"/>
    </location>
</feature>
<evidence type="ECO:0000259" key="5">
    <source>
        <dbReference type="PROSITE" id="PS50222"/>
    </source>
</evidence>
<dbReference type="InterPro" id="IPR018247">
    <property type="entry name" value="EF_Hand_1_Ca_BS"/>
</dbReference>
<dbReference type="Gene3D" id="1.10.238.10">
    <property type="entry name" value="EF-hand"/>
    <property type="match status" value="1"/>
</dbReference>
<dbReference type="PANTHER" id="PTHR11216:SF161">
    <property type="entry name" value="CALCIUM-BINDING EF HAND FAMILY PROTEIN"/>
    <property type="match status" value="1"/>
</dbReference>
<proteinExistence type="predicted"/>
<feature type="region of interest" description="Disordered" evidence="3">
    <location>
        <begin position="515"/>
        <end position="549"/>
    </location>
</feature>
<gene>
    <name evidence="6" type="ORF">POM88_046070</name>
</gene>
<dbReference type="GO" id="GO:0005886">
    <property type="term" value="C:plasma membrane"/>
    <property type="evidence" value="ECO:0007669"/>
    <property type="project" value="TreeGrafter"/>
</dbReference>
<dbReference type="PROSITE" id="PS50222">
    <property type="entry name" value="EF_HAND_2"/>
    <property type="match status" value="1"/>
</dbReference>
<feature type="compositionally biased region" description="Polar residues" evidence="3">
    <location>
        <begin position="395"/>
        <end position="404"/>
    </location>
</feature>
<feature type="compositionally biased region" description="Basic and acidic residues" evidence="3">
    <location>
        <begin position="405"/>
        <end position="425"/>
    </location>
</feature>
<keyword evidence="7" id="KW-1185">Reference proteome</keyword>
<dbReference type="EMBL" id="JAUIZM010000010">
    <property type="protein sequence ID" value="KAK1361596.1"/>
    <property type="molecule type" value="Genomic_DNA"/>
</dbReference>
<dbReference type="AlphaFoldDB" id="A0AAD8H750"/>
<dbReference type="PROSITE" id="PS50031">
    <property type="entry name" value="EH"/>
    <property type="match status" value="1"/>
</dbReference>
<dbReference type="Pfam" id="PF12763">
    <property type="entry name" value="EH"/>
    <property type="match status" value="1"/>
</dbReference>
<feature type="compositionally biased region" description="Polar residues" evidence="3">
    <location>
        <begin position="466"/>
        <end position="480"/>
    </location>
</feature>
<feature type="compositionally biased region" description="Basic and acidic residues" evidence="3">
    <location>
        <begin position="515"/>
        <end position="527"/>
    </location>
</feature>
<feature type="domain" description="EF-hand" evidence="5">
    <location>
        <begin position="4"/>
        <end position="39"/>
    </location>
</feature>
<dbReference type="SUPFAM" id="SSF47473">
    <property type="entry name" value="EF-hand"/>
    <property type="match status" value="1"/>
</dbReference>
<evidence type="ECO:0000256" key="2">
    <source>
        <dbReference type="SAM" id="Coils"/>
    </source>
</evidence>
<organism evidence="6 7">
    <name type="scientific">Heracleum sosnowskyi</name>
    <dbReference type="NCBI Taxonomy" id="360622"/>
    <lineage>
        <taxon>Eukaryota</taxon>
        <taxon>Viridiplantae</taxon>
        <taxon>Streptophyta</taxon>
        <taxon>Embryophyta</taxon>
        <taxon>Tracheophyta</taxon>
        <taxon>Spermatophyta</taxon>
        <taxon>Magnoliopsida</taxon>
        <taxon>eudicotyledons</taxon>
        <taxon>Gunneridae</taxon>
        <taxon>Pentapetalae</taxon>
        <taxon>asterids</taxon>
        <taxon>campanulids</taxon>
        <taxon>Apiales</taxon>
        <taxon>Apiaceae</taxon>
        <taxon>Apioideae</taxon>
        <taxon>apioid superclade</taxon>
        <taxon>Tordylieae</taxon>
        <taxon>Tordyliinae</taxon>
        <taxon>Heracleum</taxon>
    </lineage>
</organism>
<evidence type="ECO:0000256" key="3">
    <source>
        <dbReference type="SAM" id="MobiDB-lite"/>
    </source>
</evidence>
<sequence length="768" mass="86187">MTQAAVQKHNKVFGEVDTDRDGKITGEQARNLFLSLKLPLDILKQVWDLSDQDNNGMLTLREFCIARYLMERYMERYPLPSVSPSNIIFEDTQFHSSGQPWRHNPGLQQIPGMPGPGPLTSATGGKPSRPVPVPVPVPVPQADEQNMPHSLQKPRLPRLEKHLLDQLSTEEQNSLNSKFKELTEADKKVTELEKGIMDSKEKIEFYHTKMQELILYKSRCDSRLNEIMERVSADKREVETLAKKYEEKYKQSGDAASKLTIEEATFRDIQEKKMELYRAIVKLEREASGEKIKVHADRIQSDLEVQVKTLHERCKNYRLQAKPTTLAELPFGWQPGIQKGTADWDEKWDHFEDEGFTFVKELSLDVKNVIAPPRPKASLVQKVEKSESDDGVPEVSSSVNGKSNNLRDEETNPEHELETTHKEAAVSRSPLNSPSSKNAVDSPSSKNAIEILPQNFQDSPSKKGFKSNSSPNAMETQSENGDAVSVQSERKFEEPAWGSFDTHYDTDAGWDFNLDEAKDSDNEKHSEALFGPRSWGLNPIKPESAHKDDVTQKKSAYTFADSVPISPVSNYGTTPHTDNLFEKNSPFAFADSVPSTPMSSYGISHYSENMFQNDSTFGFADSVPRTPMYNSVNSSGIFGEGTEDHSSDNLCRFDSFNDGGTFASREFSRFDSMSSTRDTNNENGLFAPQESFAKFDSFRSTADSEYNLVFPVNDSLTKFDSMASTSDTDHNRGFPSFDDTDPSGSSGPFNSSVGGETPRRETDSWEAF</sequence>
<evidence type="ECO:0000313" key="7">
    <source>
        <dbReference type="Proteomes" id="UP001237642"/>
    </source>
</evidence>
<name>A0AAD8H750_9APIA</name>
<keyword evidence="2" id="KW-0175">Coiled coil</keyword>
<protein>
    <submittedName>
        <fullName evidence="6">Calcium-binding protein</fullName>
    </submittedName>
</protein>
<dbReference type="PANTHER" id="PTHR11216">
    <property type="entry name" value="EH DOMAIN"/>
    <property type="match status" value="1"/>
</dbReference>
<dbReference type="SMART" id="SM00054">
    <property type="entry name" value="EFh"/>
    <property type="match status" value="2"/>
</dbReference>
<dbReference type="Proteomes" id="UP001237642">
    <property type="component" value="Unassembled WGS sequence"/>
</dbReference>
<dbReference type="GO" id="GO:0005634">
    <property type="term" value="C:nucleus"/>
    <property type="evidence" value="ECO:0007669"/>
    <property type="project" value="TreeGrafter"/>
</dbReference>
<evidence type="ECO:0000313" key="6">
    <source>
        <dbReference type="EMBL" id="KAK1361596.1"/>
    </source>
</evidence>
<evidence type="ECO:0000256" key="1">
    <source>
        <dbReference type="ARBA" id="ARBA00022837"/>
    </source>
</evidence>
<comment type="caution">
    <text evidence="6">The sequence shown here is derived from an EMBL/GenBank/DDBJ whole genome shotgun (WGS) entry which is preliminary data.</text>
</comment>
<keyword evidence="1" id="KW-0106">Calcium</keyword>
<feature type="region of interest" description="Disordered" evidence="3">
    <location>
        <begin position="376"/>
        <end position="500"/>
    </location>
</feature>
<dbReference type="PROSITE" id="PS00018">
    <property type="entry name" value="EF_HAND_1"/>
    <property type="match status" value="1"/>
</dbReference>
<evidence type="ECO:0000259" key="4">
    <source>
        <dbReference type="PROSITE" id="PS50031"/>
    </source>
</evidence>
<feature type="domain" description="EH" evidence="4">
    <location>
        <begin position="5"/>
        <end position="88"/>
    </location>
</feature>
<feature type="compositionally biased region" description="Basic and acidic residues" evidence="3">
    <location>
        <begin position="757"/>
        <end position="768"/>
    </location>
</feature>
<dbReference type="CDD" id="cd00052">
    <property type="entry name" value="EH"/>
    <property type="match status" value="1"/>
</dbReference>
<accession>A0AAD8H750</accession>
<dbReference type="GO" id="GO:0005737">
    <property type="term" value="C:cytoplasm"/>
    <property type="evidence" value="ECO:0007669"/>
    <property type="project" value="TreeGrafter"/>
</dbReference>
<reference evidence="6" key="1">
    <citation type="submission" date="2023-02" db="EMBL/GenBank/DDBJ databases">
        <title>Genome of toxic invasive species Heracleum sosnowskyi carries increased number of genes despite the absence of recent whole-genome duplications.</title>
        <authorList>
            <person name="Schelkunov M."/>
            <person name="Shtratnikova V."/>
            <person name="Makarenko M."/>
            <person name="Klepikova A."/>
            <person name="Omelchenko D."/>
            <person name="Novikova G."/>
            <person name="Obukhova E."/>
            <person name="Bogdanov V."/>
            <person name="Penin A."/>
            <person name="Logacheva M."/>
        </authorList>
    </citation>
    <scope>NUCLEOTIDE SEQUENCE</scope>
    <source>
        <strain evidence="6">Hsosn_3</strain>
        <tissue evidence="6">Leaf</tissue>
    </source>
</reference>
<dbReference type="GO" id="GO:0005509">
    <property type="term" value="F:calcium ion binding"/>
    <property type="evidence" value="ECO:0007669"/>
    <property type="project" value="InterPro"/>
</dbReference>
<dbReference type="GO" id="GO:0006897">
    <property type="term" value="P:endocytosis"/>
    <property type="evidence" value="ECO:0007669"/>
    <property type="project" value="TreeGrafter"/>
</dbReference>
<dbReference type="InterPro" id="IPR000261">
    <property type="entry name" value="EH_dom"/>
</dbReference>
<feature type="coiled-coil region" evidence="2">
    <location>
        <begin position="182"/>
        <end position="286"/>
    </location>
</feature>